<proteinExistence type="predicted"/>
<feature type="transmembrane region" description="Helical" evidence="2">
    <location>
        <begin position="53"/>
        <end position="76"/>
    </location>
</feature>
<dbReference type="EMBL" id="CP108135">
    <property type="protein sequence ID" value="WTP67446.1"/>
    <property type="molecule type" value="Genomic_DNA"/>
</dbReference>
<feature type="transmembrane region" description="Helical" evidence="2">
    <location>
        <begin position="152"/>
        <end position="176"/>
    </location>
</feature>
<keyword evidence="2" id="KW-1133">Transmembrane helix</keyword>
<feature type="transmembrane region" description="Helical" evidence="2">
    <location>
        <begin position="296"/>
        <end position="319"/>
    </location>
</feature>
<name>A0ABZ1K736_9ACTN</name>
<gene>
    <name evidence="3" type="ORF">OG560_19315</name>
</gene>
<dbReference type="Proteomes" id="UP001622496">
    <property type="component" value="Chromosome"/>
</dbReference>
<keyword evidence="4" id="KW-1185">Reference proteome</keyword>
<evidence type="ECO:0008006" key="5">
    <source>
        <dbReference type="Google" id="ProtNLM"/>
    </source>
</evidence>
<keyword evidence="2" id="KW-0812">Transmembrane</keyword>
<keyword evidence="2" id="KW-0472">Membrane</keyword>
<evidence type="ECO:0000313" key="3">
    <source>
        <dbReference type="EMBL" id="WTP67446.1"/>
    </source>
</evidence>
<accession>A0ABZ1K736</accession>
<evidence type="ECO:0000313" key="4">
    <source>
        <dbReference type="Proteomes" id="UP001622496"/>
    </source>
</evidence>
<feature type="compositionally biased region" description="Low complexity" evidence="1">
    <location>
        <begin position="15"/>
        <end position="26"/>
    </location>
</feature>
<sequence length="349" mass="37317">MTNGQARGGSTHRTAPGGERPAEAEGAYAPEPGIVRTALAVLRRDGLRLYGRAVRVTGLVALGGLLLTVVGFVAAWPEFTEIRLGAIQARIDEDSYAPDGRRVNTMWLILLACLPFLILLLHLACTALQTACVRAAAEPGGSGPRGRFRTVLGVYAVRGVLVWAPLVLGILVQLYFTTTTFREYTVLVPLWEYPRLNPLLEYGPPLLGLTLTLSLRFGWALAPAASADEGLGPLAALRRSWSLTWGRAASWLRTLAVALPLGGLTVGLYLLLQAAARPTRSWAASLFLEWGPDNTYGAYVAGVLAPIATALLLTGALVLPPAHTTLAVLHQRLARTRERQSPDPAVTPA</sequence>
<dbReference type="RefSeq" id="WP_037828732.1">
    <property type="nucleotide sequence ID" value="NZ_CP108135.1"/>
</dbReference>
<feature type="transmembrane region" description="Helical" evidence="2">
    <location>
        <begin position="248"/>
        <end position="276"/>
    </location>
</feature>
<feature type="region of interest" description="Disordered" evidence="1">
    <location>
        <begin position="1"/>
        <end position="26"/>
    </location>
</feature>
<reference evidence="3 4" key="1">
    <citation type="submission" date="2022-10" db="EMBL/GenBank/DDBJ databases">
        <title>The complete genomes of actinobacterial strains from the NBC collection.</title>
        <authorList>
            <person name="Joergensen T.S."/>
            <person name="Alvarez Arevalo M."/>
            <person name="Sterndorff E.B."/>
            <person name="Faurdal D."/>
            <person name="Vuksanovic O."/>
            <person name="Mourched A.-S."/>
            <person name="Charusanti P."/>
            <person name="Shaw S."/>
            <person name="Blin K."/>
            <person name="Weber T."/>
        </authorList>
    </citation>
    <scope>NUCLEOTIDE SEQUENCE [LARGE SCALE GENOMIC DNA]</scope>
    <source>
        <strain evidence="3 4">NBC_00185</strain>
    </source>
</reference>
<organism evidence="3 4">
    <name type="scientific">[Kitasatospora] papulosa</name>
    <dbReference type="NCBI Taxonomy" id="1464011"/>
    <lineage>
        <taxon>Bacteria</taxon>
        <taxon>Bacillati</taxon>
        <taxon>Actinomycetota</taxon>
        <taxon>Actinomycetes</taxon>
        <taxon>Kitasatosporales</taxon>
        <taxon>Streptomycetaceae</taxon>
        <taxon>Streptomyces</taxon>
    </lineage>
</organism>
<protein>
    <recommendedName>
        <fullName evidence="5">Integral membrane protein</fullName>
    </recommendedName>
</protein>
<evidence type="ECO:0000256" key="2">
    <source>
        <dbReference type="SAM" id="Phobius"/>
    </source>
</evidence>
<evidence type="ECO:0000256" key="1">
    <source>
        <dbReference type="SAM" id="MobiDB-lite"/>
    </source>
</evidence>
<feature type="transmembrane region" description="Helical" evidence="2">
    <location>
        <begin position="106"/>
        <end position="131"/>
    </location>
</feature>